<dbReference type="InterPro" id="IPR019180">
    <property type="entry name" value="Oxidoreductase-like_N"/>
</dbReference>
<dbReference type="PANTHER" id="PTHR21193">
    <property type="entry name" value="OXIDOREDUCTASE-LIKE DOMAIN-CONTAINING PROTEIN 1"/>
    <property type="match status" value="1"/>
</dbReference>
<accession>A0ABD2A592</accession>
<name>A0ABD2A592_VESSQ</name>
<protein>
    <recommendedName>
        <fullName evidence="2">Oxidoreductase-like domain-containing protein</fullName>
    </recommendedName>
</protein>
<sequence length="120" mass="13871">MNLVRSKVNNVKKQTYDNWKSILMTLRLCSSDNQSTETSNERIEGQKKADDTLSIDEIEEPTNCCMSGCTNCVWIQYAEKLSNSLKVSNLDVQKEIMEKIQDPNMRAFLSMELRCRNLIK</sequence>
<dbReference type="PANTHER" id="PTHR21193:SF3">
    <property type="entry name" value="OXIDOREDUCTASE-LIKE DOMAIN-CONTAINING PROTEIN 1"/>
    <property type="match status" value="1"/>
</dbReference>
<proteinExistence type="predicted"/>
<dbReference type="EMBL" id="JAUDFV010000155">
    <property type="protein sequence ID" value="KAL2715522.1"/>
    <property type="molecule type" value="Genomic_DNA"/>
</dbReference>
<comment type="caution">
    <text evidence="3">The sequence shown here is derived from an EMBL/GenBank/DDBJ whole genome shotgun (WGS) entry which is preliminary data.</text>
</comment>
<dbReference type="InterPro" id="IPR039251">
    <property type="entry name" value="OXLD1"/>
</dbReference>
<evidence type="ECO:0000313" key="3">
    <source>
        <dbReference type="EMBL" id="KAL2715522.1"/>
    </source>
</evidence>
<keyword evidence="4" id="KW-1185">Reference proteome</keyword>
<dbReference type="AlphaFoldDB" id="A0ABD2A592"/>
<feature type="compositionally biased region" description="Basic and acidic residues" evidence="1">
    <location>
        <begin position="39"/>
        <end position="51"/>
    </location>
</feature>
<gene>
    <name evidence="3" type="ORF">V1478_015220</name>
</gene>
<evidence type="ECO:0000256" key="1">
    <source>
        <dbReference type="SAM" id="MobiDB-lite"/>
    </source>
</evidence>
<evidence type="ECO:0000313" key="4">
    <source>
        <dbReference type="Proteomes" id="UP001607302"/>
    </source>
</evidence>
<dbReference type="Proteomes" id="UP001607302">
    <property type="component" value="Unassembled WGS sequence"/>
</dbReference>
<organism evidence="3 4">
    <name type="scientific">Vespula squamosa</name>
    <name type="common">Southern yellow jacket</name>
    <name type="synonym">Wasp</name>
    <dbReference type="NCBI Taxonomy" id="30214"/>
    <lineage>
        <taxon>Eukaryota</taxon>
        <taxon>Metazoa</taxon>
        <taxon>Ecdysozoa</taxon>
        <taxon>Arthropoda</taxon>
        <taxon>Hexapoda</taxon>
        <taxon>Insecta</taxon>
        <taxon>Pterygota</taxon>
        <taxon>Neoptera</taxon>
        <taxon>Endopterygota</taxon>
        <taxon>Hymenoptera</taxon>
        <taxon>Apocrita</taxon>
        <taxon>Aculeata</taxon>
        <taxon>Vespoidea</taxon>
        <taxon>Vespidae</taxon>
        <taxon>Vespinae</taxon>
        <taxon>Vespula</taxon>
    </lineage>
</organism>
<reference evidence="3 4" key="1">
    <citation type="journal article" date="2024" name="Ann. Entomol. Soc. Am.">
        <title>Genomic analyses of the southern and eastern yellowjacket wasps (Hymenoptera: Vespidae) reveal evolutionary signatures of social life.</title>
        <authorList>
            <person name="Catto M.A."/>
            <person name="Caine P.B."/>
            <person name="Orr S.E."/>
            <person name="Hunt B.G."/>
            <person name="Goodisman M.A.D."/>
        </authorList>
    </citation>
    <scope>NUCLEOTIDE SEQUENCE [LARGE SCALE GENOMIC DNA]</scope>
    <source>
        <strain evidence="3">233</strain>
        <tissue evidence="3">Head and thorax</tissue>
    </source>
</reference>
<feature type="region of interest" description="Disordered" evidence="1">
    <location>
        <begin position="32"/>
        <end position="51"/>
    </location>
</feature>
<feature type="domain" description="Oxidoreductase-like" evidence="2">
    <location>
        <begin position="59"/>
        <end position="82"/>
    </location>
</feature>
<evidence type="ECO:0000259" key="2">
    <source>
        <dbReference type="Pfam" id="PF09791"/>
    </source>
</evidence>
<dbReference type="Pfam" id="PF09791">
    <property type="entry name" value="Oxidored-like"/>
    <property type="match status" value="1"/>
</dbReference>